<dbReference type="OrthoDB" id="416217at2759"/>
<proteinExistence type="predicted"/>
<dbReference type="Proteomes" id="UP000799750">
    <property type="component" value="Unassembled WGS sequence"/>
</dbReference>
<dbReference type="SMART" id="SM00355">
    <property type="entry name" value="ZnF_C2H2"/>
    <property type="match status" value="2"/>
</dbReference>
<feature type="domain" description="C2H2-type" evidence="1">
    <location>
        <begin position="87"/>
        <end position="110"/>
    </location>
</feature>
<dbReference type="AlphaFoldDB" id="A0A6A6RD10"/>
<dbReference type="InterPro" id="IPR013087">
    <property type="entry name" value="Znf_C2H2_type"/>
</dbReference>
<reference evidence="2" key="1">
    <citation type="journal article" date="2020" name="Stud. Mycol.">
        <title>101 Dothideomycetes genomes: a test case for predicting lifestyles and emergence of pathogens.</title>
        <authorList>
            <person name="Haridas S."/>
            <person name="Albert R."/>
            <person name="Binder M."/>
            <person name="Bloem J."/>
            <person name="Labutti K."/>
            <person name="Salamov A."/>
            <person name="Andreopoulos B."/>
            <person name="Baker S."/>
            <person name="Barry K."/>
            <person name="Bills G."/>
            <person name="Bluhm B."/>
            <person name="Cannon C."/>
            <person name="Castanera R."/>
            <person name="Culley D."/>
            <person name="Daum C."/>
            <person name="Ezra D."/>
            <person name="Gonzalez J."/>
            <person name="Henrissat B."/>
            <person name="Kuo A."/>
            <person name="Liang C."/>
            <person name="Lipzen A."/>
            <person name="Lutzoni F."/>
            <person name="Magnuson J."/>
            <person name="Mondo S."/>
            <person name="Nolan M."/>
            <person name="Ohm R."/>
            <person name="Pangilinan J."/>
            <person name="Park H.-J."/>
            <person name="Ramirez L."/>
            <person name="Alfaro M."/>
            <person name="Sun H."/>
            <person name="Tritt A."/>
            <person name="Yoshinaga Y."/>
            <person name="Zwiers L.-H."/>
            <person name="Turgeon B."/>
            <person name="Goodwin S."/>
            <person name="Spatafora J."/>
            <person name="Crous P."/>
            <person name="Grigoriev I."/>
        </authorList>
    </citation>
    <scope>NUCLEOTIDE SEQUENCE</scope>
    <source>
        <strain evidence="2">CBS 269.34</strain>
    </source>
</reference>
<dbReference type="PANTHER" id="PTHR47657:SF3">
    <property type="entry name" value="ORSELLINIC ACID_F9775 BIOSYNTHESIS CLUSTER PROTEIN D-RELATED"/>
    <property type="match status" value="1"/>
</dbReference>
<name>A0A6A6RD10_9PEZI</name>
<dbReference type="Pfam" id="PF12013">
    <property type="entry name" value="OrsD"/>
    <property type="match status" value="1"/>
</dbReference>
<sequence length="488" mass="54317">MAVTFGTNDLLEYDAKHSVLICRECKYAIQKSALGSHLLRHKIYRRERQRLLSSIAELQLVEPDDVQLPPAGFPPVAGLPVISGYRCTATGCESLCASSKRMRRHWSESHGVSDPPDSCARSVNLQTFFRGTKVKYFEVASPEPLVTGEGMVAQRHDLDLVPTPASVPPPGPRYDLDLETLKYFHHFTTATSLTLPTGNHEPAMYWQLDVVARALQQRWLMCGLLAISASHLAVLPSDETTKQVHRERSEWFLQEFYAGWGDVLQSPSVAGLEEAKSAGAQMICIQRCCHWTSEIPALSQGLIPEPTAFDLQSFTTTVQGCADPNLALHSAFSSDDMPEGSSDAAVSGNVPSALLDRFRALPYRMAEALEKPDNALDFFATLSAIDALVECCSLSYASDDVEAVWTGMASWSRPRRLSDHFNQMVWHRNPAALIVFAHWLLLVERAERHCWFLKGSATMLLRQIRGYLPDDSSVHRLVGDLIGREDRH</sequence>
<dbReference type="EMBL" id="MU004181">
    <property type="protein sequence ID" value="KAF2502635.1"/>
    <property type="molecule type" value="Genomic_DNA"/>
</dbReference>
<protein>
    <recommendedName>
        <fullName evidence="1">C2H2-type domain-containing protein</fullName>
    </recommendedName>
</protein>
<organism evidence="2 3">
    <name type="scientific">Lophium mytilinum</name>
    <dbReference type="NCBI Taxonomy" id="390894"/>
    <lineage>
        <taxon>Eukaryota</taxon>
        <taxon>Fungi</taxon>
        <taxon>Dikarya</taxon>
        <taxon>Ascomycota</taxon>
        <taxon>Pezizomycotina</taxon>
        <taxon>Dothideomycetes</taxon>
        <taxon>Pleosporomycetidae</taxon>
        <taxon>Mytilinidiales</taxon>
        <taxon>Mytilinidiaceae</taxon>
        <taxon>Lophium</taxon>
    </lineage>
</organism>
<evidence type="ECO:0000313" key="2">
    <source>
        <dbReference type="EMBL" id="KAF2502635.1"/>
    </source>
</evidence>
<dbReference type="InterPro" id="IPR022698">
    <property type="entry name" value="OrsD"/>
</dbReference>
<evidence type="ECO:0000259" key="1">
    <source>
        <dbReference type="PROSITE" id="PS00028"/>
    </source>
</evidence>
<gene>
    <name evidence="2" type="ORF">BU16DRAFT_576610</name>
</gene>
<dbReference type="PANTHER" id="PTHR47657">
    <property type="entry name" value="STEROL REGULATORY ELEMENT-BINDING PROTEIN ECM22"/>
    <property type="match status" value="1"/>
</dbReference>
<dbReference type="PROSITE" id="PS00028">
    <property type="entry name" value="ZINC_FINGER_C2H2_1"/>
    <property type="match status" value="1"/>
</dbReference>
<keyword evidence="3" id="KW-1185">Reference proteome</keyword>
<dbReference type="InterPro" id="IPR052400">
    <property type="entry name" value="Zn2-C6_fungal_TF"/>
</dbReference>
<accession>A0A6A6RD10</accession>
<dbReference type="GO" id="GO:0000981">
    <property type="term" value="F:DNA-binding transcription factor activity, RNA polymerase II-specific"/>
    <property type="evidence" value="ECO:0007669"/>
    <property type="project" value="TreeGrafter"/>
</dbReference>
<evidence type="ECO:0000313" key="3">
    <source>
        <dbReference type="Proteomes" id="UP000799750"/>
    </source>
</evidence>